<evidence type="ECO:0000256" key="3">
    <source>
        <dbReference type="ARBA" id="ARBA00022555"/>
    </source>
</evidence>
<dbReference type="InterPro" id="IPR004154">
    <property type="entry name" value="Anticodon-bd"/>
</dbReference>
<dbReference type="GO" id="GO:0000049">
    <property type="term" value="F:tRNA binding"/>
    <property type="evidence" value="ECO:0007669"/>
    <property type="project" value="UniProtKB-KW"/>
</dbReference>
<reference evidence="15 16" key="1">
    <citation type="journal article" date="2016" name="Nat. Commun.">
        <title>Thousands of microbial genomes shed light on interconnected biogeochemical processes in an aquifer system.</title>
        <authorList>
            <person name="Anantharaman K."/>
            <person name="Brown C.T."/>
            <person name="Hug L.A."/>
            <person name="Sharon I."/>
            <person name="Castelle C.J."/>
            <person name="Probst A.J."/>
            <person name="Thomas B.C."/>
            <person name="Singh A."/>
            <person name="Wilkins M.J."/>
            <person name="Karaoz U."/>
            <person name="Brodie E.L."/>
            <person name="Williams K.H."/>
            <person name="Hubbard S.S."/>
            <person name="Banfield J.F."/>
        </authorList>
    </citation>
    <scope>NUCLEOTIDE SEQUENCE [LARGE SCALE GENOMIC DNA]</scope>
</reference>
<keyword evidence="10 13" id="KW-0648">Protein biosynthesis</keyword>
<dbReference type="GO" id="GO:0005524">
    <property type="term" value="F:ATP binding"/>
    <property type="evidence" value="ECO:0007669"/>
    <property type="project" value="UniProtKB-UniRule"/>
</dbReference>
<keyword evidence="11 13" id="KW-0030">Aminoacyl-tRNA synthetase</keyword>
<dbReference type="GO" id="GO:0005737">
    <property type="term" value="C:cytoplasm"/>
    <property type="evidence" value="ECO:0007669"/>
    <property type="project" value="UniProtKB-SubCell"/>
</dbReference>
<comment type="cofactor">
    <cofactor evidence="13">
        <name>Zn(2+)</name>
        <dbReference type="ChEBI" id="CHEBI:29105"/>
    </cofactor>
    <text evidence="13">Binds 1 zinc ion per subunit.</text>
</comment>
<dbReference type="InterPro" id="IPR002320">
    <property type="entry name" value="Thr-tRNA-ligase_IIa"/>
</dbReference>
<evidence type="ECO:0000259" key="14">
    <source>
        <dbReference type="PROSITE" id="PS50862"/>
    </source>
</evidence>
<dbReference type="Pfam" id="PF07973">
    <property type="entry name" value="tRNA_SAD"/>
    <property type="match status" value="1"/>
</dbReference>
<evidence type="ECO:0000256" key="4">
    <source>
        <dbReference type="ARBA" id="ARBA00022598"/>
    </source>
</evidence>
<evidence type="ECO:0000256" key="2">
    <source>
        <dbReference type="ARBA" id="ARBA00022490"/>
    </source>
</evidence>
<dbReference type="InterPro" id="IPR047246">
    <property type="entry name" value="ThrRS_anticodon"/>
</dbReference>
<dbReference type="GO" id="GO:0046872">
    <property type="term" value="F:metal ion binding"/>
    <property type="evidence" value="ECO:0007669"/>
    <property type="project" value="UniProtKB-KW"/>
</dbReference>
<keyword evidence="6 13" id="KW-0547">Nucleotide-binding</keyword>
<comment type="caution">
    <text evidence="15">The sequence shown here is derived from an EMBL/GenBank/DDBJ whole genome shotgun (WGS) entry which is preliminary data.</text>
</comment>
<evidence type="ECO:0000256" key="13">
    <source>
        <dbReference type="HAMAP-Rule" id="MF_00184"/>
    </source>
</evidence>
<dbReference type="CDD" id="cd00860">
    <property type="entry name" value="ThrRS_anticodon"/>
    <property type="match status" value="1"/>
</dbReference>
<dbReference type="FunFam" id="3.30.930.10:FF:000002">
    <property type="entry name" value="Threonine--tRNA ligase"/>
    <property type="match status" value="1"/>
</dbReference>
<dbReference type="CDD" id="cd00771">
    <property type="entry name" value="ThrRS_core"/>
    <property type="match status" value="1"/>
</dbReference>
<gene>
    <name evidence="13" type="primary">thrS</name>
    <name evidence="15" type="ORF">A3A65_00045</name>
</gene>
<evidence type="ECO:0000256" key="7">
    <source>
        <dbReference type="ARBA" id="ARBA00022833"/>
    </source>
</evidence>
<dbReference type="PANTHER" id="PTHR11451:SF44">
    <property type="entry name" value="THREONINE--TRNA LIGASE, CHLOROPLASTIC_MITOCHONDRIAL 2"/>
    <property type="match status" value="1"/>
</dbReference>
<evidence type="ECO:0000256" key="11">
    <source>
        <dbReference type="ARBA" id="ARBA00023146"/>
    </source>
</evidence>
<keyword evidence="7 13" id="KW-0862">Zinc</keyword>
<dbReference type="AlphaFoldDB" id="A0A1G1W192"/>
<dbReference type="InterPro" id="IPR018163">
    <property type="entry name" value="Thr/Ala-tRNA-synth_IIc_edit"/>
</dbReference>
<comment type="subcellular location">
    <subcellularLocation>
        <location evidence="13">Cytoplasm</location>
    </subcellularLocation>
</comment>
<dbReference type="InterPro" id="IPR033728">
    <property type="entry name" value="ThrRS_core"/>
</dbReference>
<evidence type="ECO:0000256" key="12">
    <source>
        <dbReference type="ARBA" id="ARBA00049515"/>
    </source>
</evidence>
<dbReference type="EC" id="6.1.1.3" evidence="13"/>
<feature type="binding site" evidence="13">
    <location>
        <position position="331"/>
    </location>
    <ligand>
        <name>Zn(2+)</name>
        <dbReference type="ChEBI" id="CHEBI:29105"/>
        <note>catalytic</note>
    </ligand>
</feature>
<dbReference type="Gene3D" id="3.40.50.800">
    <property type="entry name" value="Anticodon-binding domain"/>
    <property type="match status" value="1"/>
</dbReference>
<accession>A0A1G1W192</accession>
<dbReference type="SUPFAM" id="SSF55186">
    <property type="entry name" value="ThrRS/AlaRS common domain"/>
    <property type="match status" value="1"/>
</dbReference>
<feature type="binding site" evidence="13">
    <location>
        <position position="280"/>
    </location>
    <ligand>
        <name>Zn(2+)</name>
        <dbReference type="ChEBI" id="CHEBI:29105"/>
        <note>catalytic</note>
    </ligand>
</feature>
<dbReference type="HAMAP" id="MF_00184">
    <property type="entry name" value="Thr_tRNA_synth"/>
    <property type="match status" value="1"/>
</dbReference>
<comment type="similarity">
    <text evidence="1 13">Belongs to the class-II aminoacyl-tRNA synthetase family.</text>
</comment>
<dbReference type="FunFam" id="3.30.980.10:FF:000005">
    <property type="entry name" value="Threonyl-tRNA synthetase, mitochondrial"/>
    <property type="match status" value="1"/>
</dbReference>
<dbReference type="PANTHER" id="PTHR11451">
    <property type="entry name" value="THREONINE-TRNA LIGASE"/>
    <property type="match status" value="1"/>
</dbReference>
<dbReference type="Gene3D" id="3.30.54.20">
    <property type="match status" value="1"/>
</dbReference>
<feature type="binding site" evidence="13">
    <location>
        <position position="461"/>
    </location>
    <ligand>
        <name>Zn(2+)</name>
        <dbReference type="ChEBI" id="CHEBI:29105"/>
        <note>catalytic</note>
    </ligand>
</feature>
<dbReference type="InterPro" id="IPR012947">
    <property type="entry name" value="tRNA_SAD"/>
</dbReference>
<dbReference type="GO" id="GO:0004829">
    <property type="term" value="F:threonine-tRNA ligase activity"/>
    <property type="evidence" value="ECO:0007669"/>
    <property type="project" value="UniProtKB-UniRule"/>
</dbReference>
<dbReference type="SUPFAM" id="SSF55681">
    <property type="entry name" value="Class II aaRS and biotin synthetases"/>
    <property type="match status" value="1"/>
</dbReference>
<dbReference type="InterPro" id="IPR036621">
    <property type="entry name" value="Anticodon-bd_dom_sf"/>
</dbReference>
<evidence type="ECO:0000313" key="16">
    <source>
        <dbReference type="Proteomes" id="UP000176723"/>
    </source>
</evidence>
<evidence type="ECO:0000256" key="9">
    <source>
        <dbReference type="ARBA" id="ARBA00022884"/>
    </source>
</evidence>
<dbReference type="SUPFAM" id="SSF52954">
    <property type="entry name" value="Class II aaRS ABD-related"/>
    <property type="match status" value="1"/>
</dbReference>
<evidence type="ECO:0000256" key="6">
    <source>
        <dbReference type="ARBA" id="ARBA00022741"/>
    </source>
</evidence>
<dbReference type="InterPro" id="IPR045864">
    <property type="entry name" value="aa-tRNA-synth_II/BPL/LPL"/>
</dbReference>
<evidence type="ECO:0000313" key="15">
    <source>
        <dbReference type="EMBL" id="OGY21411.1"/>
    </source>
</evidence>
<evidence type="ECO:0000256" key="8">
    <source>
        <dbReference type="ARBA" id="ARBA00022840"/>
    </source>
</evidence>
<comment type="catalytic activity">
    <reaction evidence="12 13">
        <text>tRNA(Thr) + L-threonine + ATP = L-threonyl-tRNA(Thr) + AMP + diphosphate + H(+)</text>
        <dbReference type="Rhea" id="RHEA:24624"/>
        <dbReference type="Rhea" id="RHEA-COMP:9670"/>
        <dbReference type="Rhea" id="RHEA-COMP:9704"/>
        <dbReference type="ChEBI" id="CHEBI:15378"/>
        <dbReference type="ChEBI" id="CHEBI:30616"/>
        <dbReference type="ChEBI" id="CHEBI:33019"/>
        <dbReference type="ChEBI" id="CHEBI:57926"/>
        <dbReference type="ChEBI" id="CHEBI:78442"/>
        <dbReference type="ChEBI" id="CHEBI:78534"/>
        <dbReference type="ChEBI" id="CHEBI:456215"/>
        <dbReference type="EC" id="6.1.1.3"/>
    </reaction>
</comment>
<keyword evidence="2 13" id="KW-0963">Cytoplasm</keyword>
<comment type="caution">
    <text evidence="13">Lacks conserved residue(s) required for the propagation of feature annotation.</text>
</comment>
<dbReference type="InterPro" id="IPR006195">
    <property type="entry name" value="aa-tRNA-synth_II"/>
</dbReference>
<dbReference type="FunFam" id="3.40.50.800:FF:000001">
    <property type="entry name" value="Threonine--tRNA ligase"/>
    <property type="match status" value="1"/>
</dbReference>
<name>A0A1G1W192_9BACT</name>
<evidence type="ECO:0000256" key="5">
    <source>
        <dbReference type="ARBA" id="ARBA00022723"/>
    </source>
</evidence>
<dbReference type="PROSITE" id="PS50862">
    <property type="entry name" value="AA_TRNA_LIGASE_II"/>
    <property type="match status" value="1"/>
</dbReference>
<proteinExistence type="inferred from homology"/>
<keyword evidence="9 13" id="KW-0694">RNA-binding</keyword>
<dbReference type="Gene3D" id="3.30.930.10">
    <property type="entry name" value="Bira Bifunctional Protein, Domain 2"/>
    <property type="match status" value="1"/>
</dbReference>
<dbReference type="Pfam" id="PF03129">
    <property type="entry name" value="HGTP_anticodon"/>
    <property type="match status" value="1"/>
</dbReference>
<dbReference type="GO" id="GO:0006435">
    <property type="term" value="P:threonyl-tRNA aminoacylation"/>
    <property type="evidence" value="ECO:0007669"/>
    <property type="project" value="UniProtKB-UniRule"/>
</dbReference>
<comment type="subunit">
    <text evidence="13">Homodimer.</text>
</comment>
<dbReference type="Proteomes" id="UP000176723">
    <property type="component" value="Unassembled WGS sequence"/>
</dbReference>
<evidence type="ECO:0000256" key="1">
    <source>
        <dbReference type="ARBA" id="ARBA00008226"/>
    </source>
</evidence>
<dbReference type="InterPro" id="IPR002314">
    <property type="entry name" value="aa-tRNA-synt_IIb"/>
</dbReference>
<organism evidence="15 16">
    <name type="scientific">Candidatus Chisholmbacteria bacterium RIFCSPLOWO2_01_FULL_49_14</name>
    <dbReference type="NCBI Taxonomy" id="1797593"/>
    <lineage>
        <taxon>Bacteria</taxon>
        <taxon>Candidatus Chisholmiibacteriota</taxon>
    </lineage>
</organism>
<dbReference type="EMBL" id="MHCL01000011">
    <property type="protein sequence ID" value="OGY21411.1"/>
    <property type="molecule type" value="Genomic_DNA"/>
</dbReference>
<evidence type="ECO:0000256" key="10">
    <source>
        <dbReference type="ARBA" id="ARBA00022917"/>
    </source>
</evidence>
<dbReference type="STRING" id="1797593.A3A65_00045"/>
<protein>
    <recommendedName>
        <fullName evidence="13">Threonine--tRNA ligase</fullName>
        <ecNumber evidence="13">6.1.1.3</ecNumber>
    </recommendedName>
    <alternativeName>
        <fullName evidence="13">Threonyl-tRNA synthetase</fullName>
        <shortName evidence="13">ThrRS</shortName>
    </alternativeName>
</protein>
<keyword evidence="5 13" id="KW-0479">Metal-binding</keyword>
<dbReference type="Pfam" id="PF00587">
    <property type="entry name" value="tRNA-synt_2b"/>
    <property type="match status" value="1"/>
</dbReference>
<dbReference type="SMART" id="SM00863">
    <property type="entry name" value="tRNA_SAD"/>
    <property type="match status" value="1"/>
</dbReference>
<sequence>MKQTKEFEKNYLEHLRHSASHLLAAAVLDLWPNAKNAIGPAVENGFYYDFDFGKTKISEADFPNIEQKMQELVKSWNSIQVKNVTQDQAKKNFADNPYKQELIEEFSQEGKQLTTYTSGNFTDLCRGGHVENPSQMLKYVKLLSVAGAYWRGDEKNTMLTRIYGTAFPTKAGLDYYLWQMEEGKKRDHRKLGQQLDLFVIHEDIGKGLPLLTPKGTIIRNEILKYERELERESGFQEVWTPHIAKSDLYKRTGHWDHYREVMYAPFGIEDETYVLKPMNCPHHYMIYASRPRSYKDLPMRLSEPGTCYRYEKSGELGGLVRVRALTIDDSHILMREDQIDAEFGLCINLILKMFLSFGLKEYWVRLSLNDPADHIKYIADPKTWEKAGKKLEDIVKSHKLKVELATGEASFYGPKIDFMVNDAIGRQWQMSTLQLDLFMAERLNLEYTDVDGTKKHPVILHRGLTGSLERTIGLLIEHYAGAFPVWLSPVQAIVIPISDQQSVYAQKIHQKLRQERFRVDLDARSLSMQKRIREAELQKIPYMLIVGDREAKSGTIALRARGEKDEGTLKLSEFIGRLSKEVTTKQV</sequence>
<keyword evidence="3 13" id="KW-0820">tRNA-binding</keyword>
<keyword evidence="4 13" id="KW-0436">Ligase</keyword>
<feature type="domain" description="Aminoacyl-transfer RNA synthetases class-II family profile" evidence="14">
    <location>
        <begin position="187"/>
        <end position="484"/>
    </location>
</feature>
<dbReference type="PRINTS" id="PR01047">
    <property type="entry name" value="TRNASYNTHTHR"/>
</dbReference>
<dbReference type="Gene3D" id="3.30.980.10">
    <property type="entry name" value="Threonyl-trna Synthetase, Chain A, domain 2"/>
    <property type="match status" value="1"/>
</dbReference>
<dbReference type="NCBIfam" id="TIGR00418">
    <property type="entry name" value="thrS"/>
    <property type="match status" value="1"/>
</dbReference>
<keyword evidence="8 13" id="KW-0067">ATP-binding</keyword>